<evidence type="ECO:0000313" key="1">
    <source>
        <dbReference type="EMBL" id="GAH57981.1"/>
    </source>
</evidence>
<gene>
    <name evidence="1" type="ORF">S03H2_36701</name>
</gene>
<dbReference type="EMBL" id="BARU01022538">
    <property type="protein sequence ID" value="GAH57981.1"/>
    <property type="molecule type" value="Genomic_DNA"/>
</dbReference>
<accession>X1GJB2</accession>
<comment type="caution">
    <text evidence="1">The sequence shown here is derived from an EMBL/GenBank/DDBJ whole genome shotgun (WGS) entry which is preliminary data.</text>
</comment>
<proteinExistence type="predicted"/>
<dbReference type="AlphaFoldDB" id="X1GJB2"/>
<sequence length="109" mass="12524">MVKLINPFGSISAHGKFGGLIFETGPWGQYARGHTPQTKRPSEKQYLQNYYFGLAADAWRILSYAEKVEWDIKARGKRMTGFNLYIRENIRHPGERQYGSARYGSGKYS</sequence>
<name>X1GJB2_9ZZZZ</name>
<protein>
    <submittedName>
        <fullName evidence="1">Uncharacterized protein</fullName>
    </submittedName>
</protein>
<reference evidence="1" key="1">
    <citation type="journal article" date="2014" name="Front. Microbiol.">
        <title>High frequency of phylogenetically diverse reductive dehalogenase-homologous genes in deep subseafloor sedimentary metagenomes.</title>
        <authorList>
            <person name="Kawai M."/>
            <person name="Futagami T."/>
            <person name="Toyoda A."/>
            <person name="Takaki Y."/>
            <person name="Nishi S."/>
            <person name="Hori S."/>
            <person name="Arai W."/>
            <person name="Tsubouchi T."/>
            <person name="Morono Y."/>
            <person name="Uchiyama I."/>
            <person name="Ito T."/>
            <person name="Fujiyama A."/>
            <person name="Inagaki F."/>
            <person name="Takami H."/>
        </authorList>
    </citation>
    <scope>NUCLEOTIDE SEQUENCE</scope>
    <source>
        <strain evidence="1">Expedition CK06-06</strain>
    </source>
</reference>
<organism evidence="1">
    <name type="scientific">marine sediment metagenome</name>
    <dbReference type="NCBI Taxonomy" id="412755"/>
    <lineage>
        <taxon>unclassified sequences</taxon>
        <taxon>metagenomes</taxon>
        <taxon>ecological metagenomes</taxon>
    </lineage>
</organism>